<reference evidence="1" key="1">
    <citation type="submission" date="2019-03" db="EMBL/GenBank/DDBJ databases">
        <title>Lake Tanganyika Metagenome-Assembled Genomes (MAGs).</title>
        <authorList>
            <person name="Tran P."/>
        </authorList>
    </citation>
    <scope>NUCLEOTIDE SEQUENCE</scope>
    <source>
        <strain evidence="1">M_DeepCast_400m_m2_100</strain>
    </source>
</reference>
<evidence type="ECO:0000313" key="1">
    <source>
        <dbReference type="EMBL" id="MBM3318947.1"/>
    </source>
</evidence>
<dbReference type="Proteomes" id="UP000748308">
    <property type="component" value="Unassembled WGS sequence"/>
</dbReference>
<sequence>MILLGDGVFRGEGNWDLQLTYKSLTIASESGDPTRTFIDCTDGGTLHTAFYFIFGYSDVVIRGLGMFNGDGGGVMGVGGAVSVFGCRPTIDTCIFAGNRARYGGAISAGTVNLHILSCTFHENEATAHRGDAALFIDSMGQSFVEMRDCILAFGRGGRSIEVWGEPVTLDCCDVFGNVGGDYIGAIEGQLGIRGNISADPLFCDPENLDLRLHSDSPCAPGGECGLMGALPIGRGPTPAEATTWGAIKALYR</sequence>
<comment type="caution">
    <text evidence="1">The sequence shown here is derived from an EMBL/GenBank/DDBJ whole genome shotgun (WGS) entry which is preliminary data.</text>
</comment>
<dbReference type="InterPro" id="IPR012334">
    <property type="entry name" value="Pectin_lyas_fold"/>
</dbReference>
<gene>
    <name evidence="1" type="ORF">FJY75_13950</name>
</gene>
<evidence type="ECO:0000313" key="2">
    <source>
        <dbReference type="Proteomes" id="UP000748308"/>
    </source>
</evidence>
<dbReference type="AlphaFoldDB" id="A0A938BS13"/>
<dbReference type="InterPro" id="IPR011050">
    <property type="entry name" value="Pectin_lyase_fold/virulence"/>
</dbReference>
<dbReference type="SUPFAM" id="SSF51126">
    <property type="entry name" value="Pectin lyase-like"/>
    <property type="match status" value="1"/>
</dbReference>
<accession>A0A938BS13</accession>
<dbReference type="Gene3D" id="2.160.20.10">
    <property type="entry name" value="Single-stranded right-handed beta-helix, Pectin lyase-like"/>
    <property type="match status" value="1"/>
</dbReference>
<name>A0A938BS13_UNCEI</name>
<proteinExistence type="predicted"/>
<organism evidence="1 2">
    <name type="scientific">Eiseniibacteriota bacterium</name>
    <dbReference type="NCBI Taxonomy" id="2212470"/>
    <lineage>
        <taxon>Bacteria</taxon>
        <taxon>Candidatus Eiseniibacteriota</taxon>
    </lineage>
</organism>
<evidence type="ECO:0008006" key="3">
    <source>
        <dbReference type="Google" id="ProtNLM"/>
    </source>
</evidence>
<dbReference type="EMBL" id="VGIY01000558">
    <property type="protein sequence ID" value="MBM3318947.1"/>
    <property type="molecule type" value="Genomic_DNA"/>
</dbReference>
<protein>
    <recommendedName>
        <fullName evidence="3">Right-handed parallel beta-helix repeat-containing protein</fullName>
    </recommendedName>
</protein>